<evidence type="ECO:0000313" key="2">
    <source>
        <dbReference type="Proteomes" id="UP001269375"/>
    </source>
</evidence>
<dbReference type="EMBL" id="JARWAO010000010">
    <property type="protein sequence ID" value="MDR5897322.1"/>
    <property type="molecule type" value="Genomic_DNA"/>
</dbReference>
<dbReference type="Gene3D" id="3.90.320.10">
    <property type="match status" value="1"/>
</dbReference>
<comment type="caution">
    <text evidence="1">The sequence shown here is derived from an EMBL/GenBank/DDBJ whole genome shotgun (WGS) entry which is preliminary data.</text>
</comment>
<keyword evidence="2" id="KW-1185">Reference proteome</keyword>
<evidence type="ECO:0000313" key="1">
    <source>
        <dbReference type="EMBL" id="MDR5897322.1"/>
    </source>
</evidence>
<dbReference type="InterPro" id="IPR011604">
    <property type="entry name" value="PDDEXK-like_dom_sf"/>
</dbReference>
<proteinExistence type="predicted"/>
<dbReference type="Proteomes" id="UP001269375">
    <property type="component" value="Unassembled WGS sequence"/>
</dbReference>
<gene>
    <name evidence="1" type="ORF">QC825_14720</name>
</gene>
<accession>A0ABU1GZ44</accession>
<evidence type="ECO:0008006" key="3">
    <source>
        <dbReference type="Google" id="ProtNLM"/>
    </source>
</evidence>
<reference evidence="1 2" key="1">
    <citation type="submission" date="2023-04" db="EMBL/GenBank/DDBJ databases">
        <title>A long-awaited taxogenomic arrangement of the family Halomonadaceae.</title>
        <authorList>
            <person name="De La Haba R."/>
            <person name="Chuvochina M."/>
            <person name="Wittouck S."/>
            <person name="Arahal D.R."/>
            <person name="Sanchez-Porro C."/>
            <person name="Hugenholtz P."/>
            <person name="Ventosa A."/>
        </authorList>
    </citation>
    <scope>NUCLEOTIDE SEQUENCE [LARGE SCALE GENOMIC DNA]</scope>
    <source>
        <strain evidence="1 2">DSM 22428</strain>
    </source>
</reference>
<dbReference type="RefSeq" id="WP_251595631.1">
    <property type="nucleotide sequence ID" value="NZ_JAMLJI010000006.1"/>
</dbReference>
<protein>
    <recommendedName>
        <fullName evidence="3">PD-(D/E)XK endonuclease-like domain-containing protein</fullName>
    </recommendedName>
</protein>
<organism evidence="1 2">
    <name type="scientific">Larsenimonas suaedae</name>
    <dbReference type="NCBI Taxonomy" id="1851019"/>
    <lineage>
        <taxon>Bacteria</taxon>
        <taxon>Pseudomonadati</taxon>
        <taxon>Pseudomonadota</taxon>
        <taxon>Gammaproteobacteria</taxon>
        <taxon>Oceanospirillales</taxon>
        <taxon>Halomonadaceae</taxon>
        <taxon>Larsenimonas</taxon>
    </lineage>
</organism>
<sequence>MRKYLNTTGVPLSLAVFLASDKYDHEEGVISATSLIKPIRQLVLAGRVPPQDGLVDISTLVNSRMGTAIHDGIEGAWTGNYHEAMKALGYPQRVIDRVVINPEPGTLTEGMIPVYLERRSRKQIGGYTVSGKFDFVAEGRLEDFKSTSVMTWIEGRSDMKYILQGSIYRWLNQDIITSDTMAIQFIFTDWSKPRAMQDPKYPQARTAPKEFDLMPLAETESYIRNKLHMLDTYIKAPEHEIPRCTDEDLWRKPPQWKYYRNPQKMTRSTKNFDNKQDAMIRLAQDGNVGTVVEHKGEVIACRYCPGFMACTQKDELMAAGDLKL</sequence>
<name>A0ABU1GZ44_9GAMM</name>